<evidence type="ECO:0000313" key="1">
    <source>
        <dbReference type="EMBL" id="MFD1510558.1"/>
    </source>
</evidence>
<sequence>METTLKFARTRTDLARNHFRPVMTALELARPFGRVEIDDWAEDLNECLRAKGLMPPKDRRTMSAASLPVRVTTCIATRTILALDVSSDAHAKFEIKSPDEASPDGRCTAVPAGVGGIFNVPELIKTDDDNAFFATAAFNHFINQEAV</sequence>
<name>A0ABW4EGQ4_9RHOB</name>
<reference evidence="2" key="1">
    <citation type="journal article" date="2019" name="Int. J. Syst. Evol. Microbiol.">
        <title>The Global Catalogue of Microorganisms (GCM) 10K type strain sequencing project: providing services to taxonomists for standard genome sequencing and annotation.</title>
        <authorList>
            <consortium name="The Broad Institute Genomics Platform"/>
            <consortium name="The Broad Institute Genome Sequencing Center for Infectious Disease"/>
            <person name="Wu L."/>
            <person name="Ma J."/>
        </authorList>
    </citation>
    <scope>NUCLEOTIDE SEQUENCE [LARGE SCALE GENOMIC DNA]</scope>
    <source>
        <strain evidence="2">CGMCC 1.12477</strain>
    </source>
</reference>
<organism evidence="1 2">
    <name type="scientific">Lacimonas salitolerans</name>
    <dbReference type="NCBI Taxonomy" id="1323750"/>
    <lineage>
        <taxon>Bacteria</taxon>
        <taxon>Pseudomonadati</taxon>
        <taxon>Pseudomonadota</taxon>
        <taxon>Alphaproteobacteria</taxon>
        <taxon>Rhodobacterales</taxon>
        <taxon>Paracoccaceae</taxon>
        <taxon>Lacimonas</taxon>
    </lineage>
</organism>
<comment type="caution">
    <text evidence="1">The sequence shown here is derived from an EMBL/GenBank/DDBJ whole genome shotgun (WGS) entry which is preliminary data.</text>
</comment>
<accession>A0ABW4EGQ4</accession>
<dbReference type="EMBL" id="JBHUDD010000128">
    <property type="protein sequence ID" value="MFD1510558.1"/>
    <property type="molecule type" value="Genomic_DNA"/>
</dbReference>
<keyword evidence="2" id="KW-1185">Reference proteome</keyword>
<dbReference type="RefSeq" id="WP_379916849.1">
    <property type="nucleotide sequence ID" value="NZ_JBHUDD010000128.1"/>
</dbReference>
<protein>
    <submittedName>
        <fullName evidence="1">Uncharacterized protein</fullName>
    </submittedName>
</protein>
<proteinExistence type="predicted"/>
<gene>
    <name evidence="1" type="ORF">ACFTOW_14295</name>
</gene>
<dbReference type="Proteomes" id="UP001597186">
    <property type="component" value="Unassembled WGS sequence"/>
</dbReference>
<evidence type="ECO:0000313" key="2">
    <source>
        <dbReference type="Proteomes" id="UP001597186"/>
    </source>
</evidence>